<protein>
    <recommendedName>
        <fullName evidence="1">DUF218 domain-containing protein</fullName>
    </recommendedName>
</protein>
<evidence type="ECO:0000259" key="1">
    <source>
        <dbReference type="Pfam" id="PF02698"/>
    </source>
</evidence>
<dbReference type="InterPro" id="IPR003848">
    <property type="entry name" value="DUF218"/>
</dbReference>
<dbReference type="InterPro" id="IPR014729">
    <property type="entry name" value="Rossmann-like_a/b/a_fold"/>
</dbReference>
<proteinExistence type="predicted"/>
<comment type="caution">
    <text evidence="2">The sequence shown here is derived from an EMBL/GenBank/DDBJ whole genome shotgun (WGS) entry which is preliminary data.</text>
</comment>
<dbReference type="Gene3D" id="3.40.50.620">
    <property type="entry name" value="HUPs"/>
    <property type="match status" value="1"/>
</dbReference>
<dbReference type="Pfam" id="PF02698">
    <property type="entry name" value="DUF218"/>
    <property type="match status" value="1"/>
</dbReference>
<dbReference type="STRING" id="1619013.UT41_C0001G0628"/>
<name>A0A0G0NAD0_9BACT</name>
<dbReference type="CDD" id="cd06259">
    <property type="entry name" value="YdcF-like"/>
    <property type="match status" value="1"/>
</dbReference>
<organism evidence="2 3">
    <name type="scientific">Candidatus Wolfebacteria bacterium GW2011_GWC2_39_22</name>
    <dbReference type="NCBI Taxonomy" id="1619013"/>
    <lineage>
        <taxon>Bacteria</taxon>
        <taxon>Candidatus Wolfeibacteriota</taxon>
    </lineage>
</organism>
<dbReference type="PANTHER" id="PTHR30336:SF20">
    <property type="entry name" value="DUF218 DOMAIN-CONTAINING PROTEIN"/>
    <property type="match status" value="1"/>
</dbReference>
<evidence type="ECO:0000313" key="3">
    <source>
        <dbReference type="Proteomes" id="UP000034665"/>
    </source>
</evidence>
<dbReference type="PANTHER" id="PTHR30336">
    <property type="entry name" value="INNER MEMBRANE PROTEIN, PROBABLE PERMEASE"/>
    <property type="match status" value="1"/>
</dbReference>
<dbReference type="EMBL" id="LBWR01000001">
    <property type="protein sequence ID" value="KKR13084.1"/>
    <property type="molecule type" value="Genomic_DNA"/>
</dbReference>
<dbReference type="Proteomes" id="UP000034665">
    <property type="component" value="Unassembled WGS sequence"/>
</dbReference>
<gene>
    <name evidence="2" type="ORF">UT41_C0001G0628</name>
</gene>
<reference evidence="2 3" key="1">
    <citation type="journal article" date="2015" name="Nature">
        <title>rRNA introns, odd ribosomes, and small enigmatic genomes across a large radiation of phyla.</title>
        <authorList>
            <person name="Brown C.T."/>
            <person name="Hug L.A."/>
            <person name="Thomas B.C."/>
            <person name="Sharon I."/>
            <person name="Castelle C.J."/>
            <person name="Singh A."/>
            <person name="Wilkins M.J."/>
            <person name="Williams K.H."/>
            <person name="Banfield J.F."/>
        </authorList>
    </citation>
    <scope>NUCLEOTIDE SEQUENCE [LARGE SCALE GENOMIC DNA]</scope>
</reference>
<feature type="domain" description="DUF218" evidence="1">
    <location>
        <begin position="28"/>
        <end position="144"/>
    </location>
</feature>
<dbReference type="GO" id="GO:0005886">
    <property type="term" value="C:plasma membrane"/>
    <property type="evidence" value="ECO:0007669"/>
    <property type="project" value="TreeGrafter"/>
</dbReference>
<evidence type="ECO:0000313" key="2">
    <source>
        <dbReference type="EMBL" id="KKR13084.1"/>
    </source>
</evidence>
<sequence length="205" mass="22915">MDRIEHAVEILFAFLSEHTSFEQLPDADIIFVFGHCDECVAQQAAWLWHMGKAPRIVIAGKGGKGLPTGYETEADHYVSLIIQRGIPAEAILLEKESMNSLENVQQGRGVWKKAGLEPRIIIACAIPPLLRRSCATLRKQCPGVTVHGSAFKMSPDEWDSWARLRRLVGEIDRLKEYAGKGDIEVVDIPDQVLHATQIVRQYCTV</sequence>
<dbReference type="InterPro" id="IPR051599">
    <property type="entry name" value="Cell_Envelope_Assoc"/>
</dbReference>
<dbReference type="AlphaFoldDB" id="A0A0G0NAD0"/>
<accession>A0A0G0NAD0</accession>